<evidence type="ECO:0000313" key="2">
    <source>
        <dbReference type="Proteomes" id="UP001419268"/>
    </source>
</evidence>
<proteinExistence type="predicted"/>
<evidence type="ECO:0000313" key="1">
    <source>
        <dbReference type="EMBL" id="KAK9089127.1"/>
    </source>
</evidence>
<name>A0AAP0HLK5_9MAGN</name>
<dbReference type="AlphaFoldDB" id="A0AAP0HLK5"/>
<gene>
    <name evidence="1" type="ORF">Scep_028209</name>
</gene>
<dbReference type="EMBL" id="JBBNAG010000012">
    <property type="protein sequence ID" value="KAK9089127.1"/>
    <property type="molecule type" value="Genomic_DNA"/>
</dbReference>
<sequence length="53" mass="6350">MYNSVHAQGRSLVRVAKLEPRKYIVKEWMWPKQEMLMLLKIKSLLDSNFKEAN</sequence>
<reference evidence="1 2" key="1">
    <citation type="submission" date="2024-01" db="EMBL/GenBank/DDBJ databases">
        <title>Genome assemblies of Stephania.</title>
        <authorList>
            <person name="Yang L."/>
        </authorList>
    </citation>
    <scope>NUCLEOTIDE SEQUENCE [LARGE SCALE GENOMIC DNA]</scope>
    <source>
        <strain evidence="1">JXDWG</strain>
        <tissue evidence="1">Leaf</tissue>
    </source>
</reference>
<comment type="caution">
    <text evidence="1">The sequence shown here is derived from an EMBL/GenBank/DDBJ whole genome shotgun (WGS) entry which is preliminary data.</text>
</comment>
<organism evidence="1 2">
    <name type="scientific">Stephania cephalantha</name>
    <dbReference type="NCBI Taxonomy" id="152367"/>
    <lineage>
        <taxon>Eukaryota</taxon>
        <taxon>Viridiplantae</taxon>
        <taxon>Streptophyta</taxon>
        <taxon>Embryophyta</taxon>
        <taxon>Tracheophyta</taxon>
        <taxon>Spermatophyta</taxon>
        <taxon>Magnoliopsida</taxon>
        <taxon>Ranunculales</taxon>
        <taxon>Menispermaceae</taxon>
        <taxon>Menispermoideae</taxon>
        <taxon>Cissampelideae</taxon>
        <taxon>Stephania</taxon>
    </lineage>
</organism>
<protein>
    <submittedName>
        <fullName evidence="1">Uncharacterized protein</fullName>
    </submittedName>
</protein>
<accession>A0AAP0HLK5</accession>
<keyword evidence="2" id="KW-1185">Reference proteome</keyword>
<dbReference type="Proteomes" id="UP001419268">
    <property type="component" value="Unassembled WGS sequence"/>
</dbReference>